<dbReference type="FunFam" id="3.40.1390.30:FF:000001">
    <property type="entry name" value="GTP cyclohydrolase 1 type 2"/>
    <property type="match status" value="1"/>
</dbReference>
<feature type="binding site" evidence="6">
    <location>
        <position position="65"/>
    </location>
    <ligand>
        <name>a divalent metal cation</name>
        <dbReference type="ChEBI" id="CHEBI:60240"/>
        <label>1</label>
    </ligand>
</feature>
<dbReference type="InterPro" id="IPR017221">
    <property type="entry name" value="DUF34/NIF3_bac"/>
</dbReference>
<dbReference type="FunFam" id="3.30.70.120:FF:000006">
    <property type="entry name" value="GTP cyclohydrolase 1 type 2 homolog"/>
    <property type="match status" value="1"/>
</dbReference>
<dbReference type="GO" id="GO:0046872">
    <property type="term" value="F:metal ion binding"/>
    <property type="evidence" value="ECO:0007669"/>
    <property type="project" value="UniProtKB-UniRule"/>
</dbReference>
<dbReference type="Gene3D" id="3.40.1390.30">
    <property type="entry name" value="NIF3 (NGG1p interacting factor 3)-like"/>
    <property type="match status" value="2"/>
</dbReference>
<dbReference type="InterPro" id="IPR015867">
    <property type="entry name" value="N-reg_PII/ATP_PRibTrfase_C"/>
</dbReference>
<evidence type="ECO:0000256" key="6">
    <source>
        <dbReference type="PIRSR" id="PIRSR602678-1"/>
    </source>
</evidence>
<evidence type="ECO:0000256" key="2">
    <source>
        <dbReference type="ARBA" id="ARBA00011643"/>
    </source>
</evidence>
<evidence type="ECO:0000256" key="1">
    <source>
        <dbReference type="ARBA" id="ARBA00006964"/>
    </source>
</evidence>
<dbReference type="PANTHER" id="PTHR13799">
    <property type="entry name" value="NGG1 INTERACTING FACTOR 3"/>
    <property type="match status" value="1"/>
</dbReference>
<dbReference type="AlphaFoldDB" id="A0A831PPI6"/>
<accession>A0A831PPI6</accession>
<dbReference type="Pfam" id="PF01784">
    <property type="entry name" value="DUF34_NIF3"/>
    <property type="match status" value="1"/>
</dbReference>
<evidence type="ECO:0000256" key="5">
    <source>
        <dbReference type="PIRNR" id="PIRNR037489"/>
    </source>
</evidence>
<name>A0A831PPI6_9BACT</name>
<comment type="similarity">
    <text evidence="1 5">Belongs to the GTP cyclohydrolase I type 2/NIF3 family.</text>
</comment>
<dbReference type="EMBL" id="DSDK01000187">
    <property type="protein sequence ID" value="HDR50633.1"/>
    <property type="molecule type" value="Genomic_DNA"/>
</dbReference>
<reference evidence="7" key="1">
    <citation type="journal article" date="2020" name="mSystems">
        <title>Genome- and Community-Level Interaction Insights into Carbon Utilization and Element Cycling Functions of Hydrothermarchaeota in Hydrothermal Sediment.</title>
        <authorList>
            <person name="Zhou Z."/>
            <person name="Liu Y."/>
            <person name="Xu W."/>
            <person name="Pan J."/>
            <person name="Luo Z.H."/>
            <person name="Li M."/>
        </authorList>
    </citation>
    <scope>NUCLEOTIDE SEQUENCE [LARGE SCALE GENOMIC DNA]</scope>
    <source>
        <strain evidence="7">SpSt-1217</strain>
    </source>
</reference>
<dbReference type="InterPro" id="IPR036069">
    <property type="entry name" value="DUF34/NIF3_sf"/>
</dbReference>
<organism evidence="7">
    <name type="scientific">Mariniphaga anaerophila</name>
    <dbReference type="NCBI Taxonomy" id="1484053"/>
    <lineage>
        <taxon>Bacteria</taxon>
        <taxon>Pseudomonadati</taxon>
        <taxon>Bacteroidota</taxon>
        <taxon>Bacteroidia</taxon>
        <taxon>Marinilabiliales</taxon>
        <taxon>Prolixibacteraceae</taxon>
        <taxon>Mariniphaga</taxon>
    </lineage>
</organism>
<proteinExistence type="inferred from homology"/>
<dbReference type="PIRSF" id="PIRSF037489">
    <property type="entry name" value="UCP037489_NIF3_YqfO"/>
    <property type="match status" value="1"/>
</dbReference>
<dbReference type="NCBIfam" id="TIGR00486">
    <property type="entry name" value="YbgI_SA1388"/>
    <property type="match status" value="1"/>
</dbReference>
<sequence>MLKVKEIVRFFETIAPLSLQESYDNAGLLVGNSEAEVASALVTIDVTEEVVDEAIKKKAGLILAHHPIVFLGLKKLTGKNYVERTVMKAVKNDIAIYAAHTNLDAVTGGVNTKMCEKLGLKNCRILQPVSGKLKKLVTFIPFDSVEKVRTAVFEAGAGHIGNYDYCGYNLEGTGSFRGGEETNPYVGEKGQVHYEKEIRFETIFPGWLQSKIVKALFEAHPYEEVAYDIYPLENTYKKAGMGMVGELEEPLPEKDFLGLLKKIFGSGCIKYTALKGRNVNKVAVCGGAGSFLLNQAIAAGADIFVTGDFKYHQFFDAENKIVIADIGHYESEQFTKELFYELLTKKFPKFAVRFSEVNTNPVFYF</sequence>
<dbReference type="SUPFAM" id="SSF102705">
    <property type="entry name" value="NIF3 (NGG1p interacting factor 3)-like"/>
    <property type="match status" value="1"/>
</dbReference>
<comment type="subunit">
    <text evidence="2">Homohexamer.</text>
</comment>
<feature type="binding site" evidence="6">
    <location>
        <position position="328"/>
    </location>
    <ligand>
        <name>a divalent metal cation</name>
        <dbReference type="ChEBI" id="CHEBI:60240"/>
        <label>1</label>
    </ligand>
</feature>
<keyword evidence="4 5" id="KW-0479">Metal-binding</keyword>
<evidence type="ECO:0000256" key="3">
    <source>
        <dbReference type="ARBA" id="ARBA00022112"/>
    </source>
</evidence>
<protein>
    <recommendedName>
        <fullName evidence="3 5">GTP cyclohydrolase 1 type 2 homolog</fullName>
    </recommendedName>
</protein>
<dbReference type="InterPro" id="IPR002678">
    <property type="entry name" value="DUF34/NIF3"/>
</dbReference>
<dbReference type="GO" id="GO:0005737">
    <property type="term" value="C:cytoplasm"/>
    <property type="evidence" value="ECO:0007669"/>
    <property type="project" value="TreeGrafter"/>
</dbReference>
<evidence type="ECO:0000313" key="7">
    <source>
        <dbReference type="EMBL" id="HDR50633.1"/>
    </source>
</evidence>
<feature type="binding site" evidence="6">
    <location>
        <position position="104"/>
    </location>
    <ligand>
        <name>a divalent metal cation</name>
        <dbReference type="ChEBI" id="CHEBI:60240"/>
        <label>1</label>
    </ligand>
</feature>
<dbReference type="PANTHER" id="PTHR13799:SF14">
    <property type="entry name" value="GTP CYCLOHYDROLASE 1 TYPE 2 HOMOLOG"/>
    <property type="match status" value="1"/>
</dbReference>
<feature type="binding site" evidence="6">
    <location>
        <position position="332"/>
    </location>
    <ligand>
        <name>a divalent metal cation</name>
        <dbReference type="ChEBI" id="CHEBI:60240"/>
        <label>1</label>
    </ligand>
</feature>
<dbReference type="Proteomes" id="UP000886047">
    <property type="component" value="Unassembled WGS sequence"/>
</dbReference>
<dbReference type="Gene3D" id="3.30.70.120">
    <property type="match status" value="1"/>
</dbReference>
<evidence type="ECO:0000256" key="4">
    <source>
        <dbReference type="ARBA" id="ARBA00022723"/>
    </source>
</evidence>
<comment type="caution">
    <text evidence="7">The sequence shown here is derived from an EMBL/GenBank/DDBJ whole genome shotgun (WGS) entry which is preliminary data.</text>
</comment>
<gene>
    <name evidence="7" type="ORF">ENN90_03300</name>
</gene>
<feature type="binding site" evidence="6">
    <location>
        <position position="66"/>
    </location>
    <ligand>
        <name>a divalent metal cation</name>
        <dbReference type="ChEBI" id="CHEBI:60240"/>
        <label>1</label>
    </ligand>
</feature>